<keyword evidence="1" id="KW-0175">Coiled coil</keyword>
<sequence>MSPKLDIAKYEISLVELEREAVKLTNLIDRAVTKGLIRYQGIDFLPYSPLCSTPKTKFFNLFLGFKAPVNEIDSSIIDPIIWHIENVWCSRDKVLLEYVLNWFSYLVQYSGKKPGTVLVLCSSLRLGKNILIDFIGKKVLGPKLFFTTSDLGKANDHLISLITEPYVMIECKGLEPKTIKDFAGYMVLSNHDALLRVKIGDGRIVCLDVSPCCKENIEYFKRLEKILDNPKTSGRNHLAVLFLERSFHKSVLIEHPDLPENETVDIPIFNVPEITLSKTALSQQAEAPVASTSRTFKTSEPPETVNKKPEANRMMSDADAIEFAKEDSIDINEIFYISRRERLISEEIYLHNLEDARKPEHMFMIMRSGKKVLVYFKRTVSYGKSPKLQVNITEDIGTIYDGDFELDPLVRFFYPALIPPRIIWEEEEVKAWRNDVLIKFLHHPNLASSKHRPGALYDVFIKTIQGFRSNFELTTNPQRGQDPYPYRPHHLTQKWELHRFWSVNSCEEVANKCSQIEALLSSDSEIGALEILG</sequence>
<evidence type="ECO:0000313" key="4">
    <source>
        <dbReference type="Proteomes" id="UP000266673"/>
    </source>
</evidence>
<feature type="coiled-coil region" evidence="1">
    <location>
        <begin position="7"/>
        <end position="34"/>
    </location>
</feature>
<feature type="compositionally biased region" description="Polar residues" evidence="2">
    <location>
        <begin position="287"/>
        <end position="298"/>
    </location>
</feature>
<organism evidence="3 4">
    <name type="scientific">Gigaspora rosea</name>
    <dbReference type="NCBI Taxonomy" id="44941"/>
    <lineage>
        <taxon>Eukaryota</taxon>
        <taxon>Fungi</taxon>
        <taxon>Fungi incertae sedis</taxon>
        <taxon>Mucoromycota</taxon>
        <taxon>Glomeromycotina</taxon>
        <taxon>Glomeromycetes</taxon>
        <taxon>Diversisporales</taxon>
        <taxon>Gigasporaceae</taxon>
        <taxon>Gigaspora</taxon>
    </lineage>
</organism>
<evidence type="ECO:0000256" key="1">
    <source>
        <dbReference type="SAM" id="Coils"/>
    </source>
</evidence>
<evidence type="ECO:0000256" key="2">
    <source>
        <dbReference type="SAM" id="MobiDB-lite"/>
    </source>
</evidence>
<reference evidence="3 4" key="1">
    <citation type="submission" date="2018-06" db="EMBL/GenBank/DDBJ databases">
        <title>Comparative genomics reveals the genomic features of Rhizophagus irregularis, R. cerebriforme, R. diaphanum and Gigaspora rosea, and their symbiotic lifestyle signature.</title>
        <authorList>
            <person name="Morin E."/>
            <person name="San Clemente H."/>
            <person name="Chen E.C.H."/>
            <person name="De La Providencia I."/>
            <person name="Hainaut M."/>
            <person name="Kuo A."/>
            <person name="Kohler A."/>
            <person name="Murat C."/>
            <person name="Tang N."/>
            <person name="Roy S."/>
            <person name="Loubradou J."/>
            <person name="Henrissat B."/>
            <person name="Grigoriev I.V."/>
            <person name="Corradi N."/>
            <person name="Roux C."/>
            <person name="Martin F.M."/>
        </authorList>
    </citation>
    <scope>NUCLEOTIDE SEQUENCE [LARGE SCALE GENOMIC DNA]</scope>
    <source>
        <strain evidence="3 4">DAOM 194757</strain>
    </source>
</reference>
<dbReference type="Proteomes" id="UP000266673">
    <property type="component" value="Unassembled WGS sequence"/>
</dbReference>
<dbReference type="EMBL" id="QKWP01000463">
    <property type="protein sequence ID" value="RIB19626.1"/>
    <property type="molecule type" value="Genomic_DNA"/>
</dbReference>
<feature type="region of interest" description="Disordered" evidence="2">
    <location>
        <begin position="287"/>
        <end position="308"/>
    </location>
</feature>
<name>A0A397VKD0_9GLOM</name>
<accession>A0A397VKD0</accession>
<dbReference type="OrthoDB" id="2381483at2759"/>
<comment type="caution">
    <text evidence="3">The sequence shown here is derived from an EMBL/GenBank/DDBJ whole genome shotgun (WGS) entry which is preliminary data.</text>
</comment>
<gene>
    <name evidence="3" type="ORF">C2G38_2181359</name>
</gene>
<evidence type="ECO:0000313" key="3">
    <source>
        <dbReference type="EMBL" id="RIB19626.1"/>
    </source>
</evidence>
<proteinExistence type="predicted"/>
<keyword evidence="4" id="KW-1185">Reference proteome</keyword>
<protein>
    <recommendedName>
        <fullName evidence="5">Highly derived d5-like helicase-primase: PROVISIONAL</fullName>
    </recommendedName>
</protein>
<evidence type="ECO:0008006" key="5">
    <source>
        <dbReference type="Google" id="ProtNLM"/>
    </source>
</evidence>
<dbReference type="AlphaFoldDB" id="A0A397VKD0"/>